<evidence type="ECO:0000313" key="11">
    <source>
        <dbReference type="Proteomes" id="UP000515156"/>
    </source>
</evidence>
<dbReference type="RefSeq" id="XP_030055397.1">
    <property type="nucleotide sequence ID" value="XM_030199537.1"/>
</dbReference>
<dbReference type="CTD" id="27199"/>
<evidence type="ECO:0000256" key="7">
    <source>
        <dbReference type="ARBA" id="ARBA00023170"/>
    </source>
</evidence>
<keyword evidence="5" id="KW-0297">G-protein coupled receptor</keyword>
<dbReference type="InParanoid" id="A0A6P7XIT2"/>
<dbReference type="PANTHER" id="PTHR24231:SF15">
    <property type="entry name" value="2-OXOGLUTARATE RECEPTOR 1"/>
    <property type="match status" value="1"/>
</dbReference>
<reference evidence="12" key="1">
    <citation type="submission" date="2025-08" db="UniProtKB">
        <authorList>
            <consortium name="RefSeq"/>
        </authorList>
    </citation>
    <scope>IDENTIFICATION</scope>
</reference>
<feature type="transmembrane region" description="Helical" evidence="9">
    <location>
        <begin position="199"/>
        <end position="223"/>
    </location>
</feature>
<comment type="subcellular location">
    <subcellularLocation>
        <location evidence="1">Cell membrane</location>
        <topology evidence="1">Multi-pass membrane protein</topology>
    </subcellularLocation>
</comment>
<keyword evidence="8" id="KW-0807">Transducer</keyword>
<dbReference type="PRINTS" id="PR01157">
    <property type="entry name" value="P2YPURNOCPTR"/>
</dbReference>
<evidence type="ECO:0000256" key="4">
    <source>
        <dbReference type="ARBA" id="ARBA00022989"/>
    </source>
</evidence>
<accession>A0A6P7XIT2</accession>
<proteinExistence type="predicted"/>
<evidence type="ECO:0000256" key="5">
    <source>
        <dbReference type="ARBA" id="ARBA00023040"/>
    </source>
</evidence>
<dbReference type="AlphaFoldDB" id="A0A6P7XIT2"/>
<feature type="transmembrane region" description="Helical" evidence="9">
    <location>
        <begin position="151"/>
        <end position="174"/>
    </location>
</feature>
<dbReference type="InterPro" id="IPR017452">
    <property type="entry name" value="GPCR_Rhodpsn_7TM"/>
</dbReference>
<name>A0A6P7XIT2_9AMPH</name>
<dbReference type="SUPFAM" id="SSF81321">
    <property type="entry name" value="Family A G protein-coupled receptor-like"/>
    <property type="match status" value="1"/>
</dbReference>
<dbReference type="PRINTS" id="PR00237">
    <property type="entry name" value="GPCRRHODOPSN"/>
</dbReference>
<sequence>MTLLSEDFMNETALESSVHIFPNCTDLHIDYLMKEYYLPTMYSITFLVGFPGNMFAIYVYLFKMRRWRNSTVIMFNLAITDLSYLASLPFLVYYNANEERWTLGDFMCKFVRFVFHLNLYGSILLLTCFSIFRYIVIVYPMKFHSIHNRKWAIVACSVVWVIALMTVFPMSIMFTSTEVQGSSACLDFTSSSRLEKVRWYNWLLTVLGFFLPLVVVTLCYTSIIYSLANGPYTRDVYKRRARTLVVTLLVVFYLCFLPFHILRGIWIEMRVHKFSCYFEKQIQAIYIIFRPIAALNTFANLILYTVIGDNFQQAALSVFRCRLTNSVPYTGNNIDAIYRP</sequence>
<keyword evidence="3 9" id="KW-0812">Transmembrane</keyword>
<dbReference type="Pfam" id="PF00001">
    <property type="entry name" value="7tm_1"/>
    <property type="match status" value="1"/>
</dbReference>
<evidence type="ECO:0000256" key="3">
    <source>
        <dbReference type="ARBA" id="ARBA00022692"/>
    </source>
</evidence>
<keyword evidence="6 9" id="KW-0472">Membrane</keyword>
<dbReference type="GeneID" id="115468028"/>
<dbReference type="InterPro" id="IPR000276">
    <property type="entry name" value="GPCR_Rhodpsn"/>
</dbReference>
<dbReference type="GO" id="GO:0004930">
    <property type="term" value="F:G protein-coupled receptor activity"/>
    <property type="evidence" value="ECO:0007669"/>
    <property type="project" value="UniProtKB-KW"/>
</dbReference>
<dbReference type="GO" id="GO:0005886">
    <property type="term" value="C:plasma membrane"/>
    <property type="evidence" value="ECO:0007669"/>
    <property type="project" value="UniProtKB-SubCell"/>
</dbReference>
<feature type="transmembrane region" description="Helical" evidence="9">
    <location>
        <begin position="41"/>
        <end position="61"/>
    </location>
</feature>
<dbReference type="OrthoDB" id="5967390at2759"/>
<feature type="domain" description="G-protein coupled receptors family 1 profile" evidence="10">
    <location>
        <begin position="52"/>
        <end position="304"/>
    </location>
</feature>
<feature type="transmembrane region" description="Helical" evidence="9">
    <location>
        <begin position="73"/>
        <end position="94"/>
    </location>
</feature>
<feature type="transmembrane region" description="Helical" evidence="9">
    <location>
        <begin position="287"/>
        <end position="307"/>
    </location>
</feature>
<evidence type="ECO:0000256" key="8">
    <source>
        <dbReference type="ARBA" id="ARBA00023224"/>
    </source>
</evidence>
<protein>
    <submittedName>
        <fullName evidence="12">2-oxoglutarate receptor 1</fullName>
    </submittedName>
</protein>
<evidence type="ECO:0000313" key="12">
    <source>
        <dbReference type="RefSeq" id="XP_030055397.1"/>
    </source>
</evidence>
<dbReference type="PANTHER" id="PTHR24231">
    <property type="entry name" value="PURINOCEPTOR-RELATED G-PROTEIN COUPLED RECEPTOR"/>
    <property type="match status" value="1"/>
</dbReference>
<evidence type="ECO:0000259" key="10">
    <source>
        <dbReference type="PROSITE" id="PS50262"/>
    </source>
</evidence>
<feature type="transmembrane region" description="Helical" evidence="9">
    <location>
        <begin position="244"/>
        <end position="267"/>
    </location>
</feature>
<organism evidence="11 12">
    <name type="scientific">Microcaecilia unicolor</name>
    <dbReference type="NCBI Taxonomy" id="1415580"/>
    <lineage>
        <taxon>Eukaryota</taxon>
        <taxon>Metazoa</taxon>
        <taxon>Chordata</taxon>
        <taxon>Craniata</taxon>
        <taxon>Vertebrata</taxon>
        <taxon>Euteleostomi</taxon>
        <taxon>Amphibia</taxon>
        <taxon>Gymnophiona</taxon>
        <taxon>Siphonopidae</taxon>
        <taxon>Microcaecilia</taxon>
    </lineage>
</organism>
<dbReference type="Proteomes" id="UP000515156">
    <property type="component" value="Chromosome 4"/>
</dbReference>
<keyword evidence="4 9" id="KW-1133">Transmembrane helix</keyword>
<feature type="transmembrane region" description="Helical" evidence="9">
    <location>
        <begin position="114"/>
        <end position="139"/>
    </location>
</feature>
<evidence type="ECO:0000256" key="9">
    <source>
        <dbReference type="SAM" id="Phobius"/>
    </source>
</evidence>
<evidence type="ECO:0000256" key="6">
    <source>
        <dbReference type="ARBA" id="ARBA00023136"/>
    </source>
</evidence>
<dbReference type="KEGG" id="muo:115468028"/>
<dbReference type="FunCoup" id="A0A6P7XIT2">
    <property type="interactions" value="685"/>
</dbReference>
<evidence type="ECO:0000256" key="1">
    <source>
        <dbReference type="ARBA" id="ARBA00004651"/>
    </source>
</evidence>
<keyword evidence="2" id="KW-1003">Cell membrane</keyword>
<evidence type="ECO:0000256" key="2">
    <source>
        <dbReference type="ARBA" id="ARBA00022475"/>
    </source>
</evidence>
<gene>
    <name evidence="12" type="primary">OXGR1</name>
</gene>
<dbReference type="PROSITE" id="PS50262">
    <property type="entry name" value="G_PROTEIN_RECEP_F1_2"/>
    <property type="match status" value="1"/>
</dbReference>
<keyword evidence="11" id="KW-1185">Reference proteome</keyword>
<keyword evidence="7 12" id="KW-0675">Receptor</keyword>
<dbReference type="Gene3D" id="1.20.1070.10">
    <property type="entry name" value="Rhodopsin 7-helix transmembrane proteins"/>
    <property type="match status" value="1"/>
</dbReference>